<dbReference type="Pfam" id="PF12482">
    <property type="entry name" value="DUF3701"/>
    <property type="match status" value="1"/>
</dbReference>
<organism evidence="2 3">
    <name type="scientific">Paraburkholderia tropica</name>
    <dbReference type="NCBI Taxonomy" id="92647"/>
    <lineage>
        <taxon>Bacteria</taxon>
        <taxon>Pseudomonadati</taxon>
        <taxon>Pseudomonadota</taxon>
        <taxon>Betaproteobacteria</taxon>
        <taxon>Burkholderiales</taxon>
        <taxon>Burkholderiaceae</taxon>
        <taxon>Paraburkholderia</taxon>
    </lineage>
</organism>
<dbReference type="Proteomes" id="UP000183529">
    <property type="component" value="Unassembled WGS sequence"/>
</dbReference>
<name>A0AAQ1GN74_9BURK</name>
<feature type="region of interest" description="Disordered" evidence="1">
    <location>
        <begin position="211"/>
        <end position="237"/>
    </location>
</feature>
<dbReference type="AlphaFoldDB" id="A0AAQ1GN74"/>
<evidence type="ECO:0000256" key="1">
    <source>
        <dbReference type="SAM" id="MobiDB-lite"/>
    </source>
</evidence>
<dbReference type="EMBL" id="FNZM01000026">
    <property type="protein sequence ID" value="SEK14103.1"/>
    <property type="molecule type" value="Genomic_DNA"/>
</dbReference>
<sequence length="333" mass="36254">MTAPGATITSPFALPTLPMQDFAIPCSMPDAASLAALRAWYAGMGSRDAVVRFCPDALGEGGSARGILGRIRRQIADFAHNRHRDDLAALFRCAVAERTRHAKTVARALEILGYLPIPQPRVSDPVSAWLPTRAVSALQACGINTLAELTVRIPRRRRWWIAIPGLGIRSARKIEVFFASHPQLTERARALVAVVSPEPVVPGSESICRMRSTARTAPSERHRRCARSKPATTTRQSAPGFVCTKRRKRSAPIAGKQNDCCYGPSSSVARHCRHWPPRMPLPTAPSCGIPHLAAAGSPRRVRDPHQNGVLLPDGCHRGRLPMRYRSSVQCSAG</sequence>
<evidence type="ECO:0000313" key="3">
    <source>
        <dbReference type="Proteomes" id="UP000183529"/>
    </source>
</evidence>
<evidence type="ECO:0000313" key="2">
    <source>
        <dbReference type="EMBL" id="SEK14103.1"/>
    </source>
</evidence>
<gene>
    <name evidence="2" type="ORF">SAMN05216550_12676</name>
</gene>
<reference evidence="2 3" key="1">
    <citation type="submission" date="2016-10" db="EMBL/GenBank/DDBJ databases">
        <authorList>
            <person name="Varghese N."/>
            <person name="Submissions S."/>
        </authorList>
    </citation>
    <scope>NUCLEOTIDE SEQUENCE [LARGE SCALE GENOMIC DNA]</scope>
    <source>
        <strain evidence="2 3">LMG 22274</strain>
    </source>
</reference>
<accession>A0AAQ1GN74</accession>
<proteinExistence type="predicted"/>
<comment type="caution">
    <text evidence="2">The sequence shown here is derived from an EMBL/GenBank/DDBJ whole genome shotgun (WGS) entry which is preliminary data.</text>
</comment>
<protein>
    <submittedName>
        <fullName evidence="2">Phage integrase protein</fullName>
    </submittedName>
</protein>
<dbReference type="InterPro" id="IPR022169">
    <property type="entry name" value="DUF3701"/>
</dbReference>